<organism evidence="1 2">
    <name type="scientific">Chitinophaga barathri</name>
    <dbReference type="NCBI Taxonomy" id="1647451"/>
    <lineage>
        <taxon>Bacteria</taxon>
        <taxon>Pseudomonadati</taxon>
        <taxon>Bacteroidota</taxon>
        <taxon>Chitinophagia</taxon>
        <taxon>Chitinophagales</taxon>
        <taxon>Chitinophagaceae</taxon>
        <taxon>Chitinophaga</taxon>
    </lineage>
</organism>
<keyword evidence="2" id="KW-1185">Reference proteome</keyword>
<proteinExistence type="predicted"/>
<dbReference type="EMBL" id="RMBX01000015">
    <property type="protein sequence ID" value="RPD38370.1"/>
    <property type="molecule type" value="Genomic_DNA"/>
</dbReference>
<sequence>MSSFLLIKEEGVEGVRGIGNLAEKPGNLTLRYIKAIKRKESYFKGYGTITMKGVSFRGRSAR</sequence>
<evidence type="ECO:0000313" key="1">
    <source>
        <dbReference type="EMBL" id="RPD38370.1"/>
    </source>
</evidence>
<name>A0A3N4ME47_9BACT</name>
<evidence type="ECO:0000313" key="2">
    <source>
        <dbReference type="Proteomes" id="UP000279089"/>
    </source>
</evidence>
<dbReference type="Proteomes" id="UP000279089">
    <property type="component" value="Unassembled WGS sequence"/>
</dbReference>
<reference evidence="2" key="1">
    <citation type="submission" date="2018-11" db="EMBL/GenBank/DDBJ databases">
        <title>Chitinophaga lutea sp.nov., isolate from arsenic contaminated soil.</title>
        <authorList>
            <person name="Zong Y."/>
        </authorList>
    </citation>
    <scope>NUCLEOTIDE SEQUENCE [LARGE SCALE GENOMIC DNA]</scope>
    <source>
        <strain evidence="2">YLT18</strain>
    </source>
</reference>
<comment type="caution">
    <text evidence="1">The sequence shown here is derived from an EMBL/GenBank/DDBJ whole genome shotgun (WGS) entry which is preliminary data.</text>
</comment>
<accession>A0A3N4ME47</accession>
<gene>
    <name evidence="1" type="ORF">EG028_24150</name>
</gene>
<dbReference type="AlphaFoldDB" id="A0A3N4ME47"/>
<protein>
    <submittedName>
        <fullName evidence="1">Uncharacterized protein</fullName>
    </submittedName>
</protein>